<protein>
    <submittedName>
        <fullName evidence="2">Uncharacterized protein</fullName>
    </submittedName>
</protein>
<name>A0A8J4XLC1_CLAMG</name>
<feature type="region of interest" description="Disordered" evidence="1">
    <location>
        <begin position="68"/>
        <end position="87"/>
    </location>
</feature>
<feature type="compositionally biased region" description="Pro residues" evidence="1">
    <location>
        <begin position="68"/>
        <end position="84"/>
    </location>
</feature>
<sequence>MVAKCHTITGRIGACEAAWNQSCRLPLSPCGLRFKLEPIYAVTKMDTVSFMQEVGNYCASSLFLSPHPLPRPPTTSPHPPPAPAPHSLLLTDKWCKAKLRGADSAAPDPAAAFI</sequence>
<organism evidence="2 3">
    <name type="scientific">Clarias magur</name>
    <name type="common">Asian catfish</name>
    <name type="synonym">Macropteronotus magur</name>
    <dbReference type="NCBI Taxonomy" id="1594786"/>
    <lineage>
        <taxon>Eukaryota</taxon>
        <taxon>Metazoa</taxon>
        <taxon>Chordata</taxon>
        <taxon>Craniata</taxon>
        <taxon>Vertebrata</taxon>
        <taxon>Euteleostomi</taxon>
        <taxon>Actinopterygii</taxon>
        <taxon>Neopterygii</taxon>
        <taxon>Teleostei</taxon>
        <taxon>Ostariophysi</taxon>
        <taxon>Siluriformes</taxon>
        <taxon>Clariidae</taxon>
        <taxon>Clarias</taxon>
    </lineage>
</organism>
<reference evidence="2" key="1">
    <citation type="submission" date="2020-07" db="EMBL/GenBank/DDBJ databases">
        <title>Clarias magur genome sequencing, assembly and annotation.</title>
        <authorList>
            <person name="Kushwaha B."/>
            <person name="Kumar R."/>
            <person name="Das P."/>
            <person name="Joshi C.G."/>
            <person name="Kumar D."/>
            <person name="Nagpure N.S."/>
            <person name="Pandey M."/>
            <person name="Agarwal S."/>
            <person name="Srivastava S."/>
            <person name="Singh M."/>
            <person name="Sahoo L."/>
            <person name="Jayasankar P."/>
            <person name="Meher P.K."/>
            <person name="Koringa P.G."/>
            <person name="Iquebal M.A."/>
            <person name="Das S.P."/>
            <person name="Bit A."/>
            <person name="Patnaik S."/>
            <person name="Patel N."/>
            <person name="Shah T.M."/>
            <person name="Hinsu A."/>
            <person name="Jena J.K."/>
        </authorList>
    </citation>
    <scope>NUCLEOTIDE SEQUENCE</scope>
    <source>
        <strain evidence="2">CIFAMagur01</strain>
        <tissue evidence="2">Testis</tissue>
    </source>
</reference>
<comment type="caution">
    <text evidence="2">The sequence shown here is derived from an EMBL/GenBank/DDBJ whole genome shotgun (WGS) entry which is preliminary data.</text>
</comment>
<proteinExistence type="predicted"/>
<evidence type="ECO:0000313" key="2">
    <source>
        <dbReference type="EMBL" id="KAF5910193.1"/>
    </source>
</evidence>
<dbReference type="EMBL" id="QNUK01000001">
    <property type="protein sequence ID" value="KAF5910193.1"/>
    <property type="molecule type" value="Genomic_DNA"/>
</dbReference>
<gene>
    <name evidence="2" type="ORF">DAT39_000237</name>
</gene>
<keyword evidence="3" id="KW-1185">Reference proteome</keyword>
<accession>A0A8J4XLC1</accession>
<dbReference type="AlphaFoldDB" id="A0A8J4XLC1"/>
<evidence type="ECO:0000313" key="3">
    <source>
        <dbReference type="Proteomes" id="UP000727407"/>
    </source>
</evidence>
<evidence type="ECO:0000256" key="1">
    <source>
        <dbReference type="SAM" id="MobiDB-lite"/>
    </source>
</evidence>
<dbReference type="Proteomes" id="UP000727407">
    <property type="component" value="Unassembled WGS sequence"/>
</dbReference>